<keyword evidence="4" id="KW-1185">Reference proteome</keyword>
<dbReference type="AlphaFoldDB" id="A0AA37S9Y4"/>
<name>A0AA37S9Y4_9GAMM</name>
<dbReference type="Proteomes" id="UP001161389">
    <property type="component" value="Unassembled WGS sequence"/>
</dbReference>
<feature type="region of interest" description="Disordered" evidence="1">
    <location>
        <begin position="27"/>
        <end position="47"/>
    </location>
</feature>
<evidence type="ECO:0000256" key="2">
    <source>
        <dbReference type="SAM" id="SignalP"/>
    </source>
</evidence>
<gene>
    <name evidence="3" type="ORF">GCM10007876_15650</name>
</gene>
<organism evidence="3 4">
    <name type="scientific">Litoribrevibacter albus</name>
    <dbReference type="NCBI Taxonomy" id="1473156"/>
    <lineage>
        <taxon>Bacteria</taxon>
        <taxon>Pseudomonadati</taxon>
        <taxon>Pseudomonadota</taxon>
        <taxon>Gammaproteobacteria</taxon>
        <taxon>Oceanospirillales</taxon>
        <taxon>Oceanospirillaceae</taxon>
        <taxon>Litoribrevibacter</taxon>
    </lineage>
</organism>
<keyword evidence="2" id="KW-0732">Signal</keyword>
<dbReference type="PROSITE" id="PS51257">
    <property type="entry name" value="PROKAR_LIPOPROTEIN"/>
    <property type="match status" value="1"/>
</dbReference>
<evidence type="ECO:0000256" key="1">
    <source>
        <dbReference type="SAM" id="MobiDB-lite"/>
    </source>
</evidence>
<evidence type="ECO:0008006" key="5">
    <source>
        <dbReference type="Google" id="ProtNLM"/>
    </source>
</evidence>
<proteinExistence type="predicted"/>
<dbReference type="EMBL" id="BSNM01000011">
    <property type="protein sequence ID" value="GLQ31086.1"/>
    <property type="molecule type" value="Genomic_DNA"/>
</dbReference>
<sequence>MKSLDSYVKYIAVAVLTLLLLGCNGQQTQSDQPSETENTGQMDNANAQYSPNMEACLPDPSWLKNPQLPTEIASTDTFCDFYKFSLQSFIYFLSKNKDTQTWNFENIDKFPVYNYANTGASCTDKPNDLSVSINQAKGNAVIYDQNKNVVYYSVHFTRELCNAPKQGDLPVGTIELKMAWRIISDYDKSRYVNITRDLAITSADGQQRNLENVTLGLAGIHIIQSTKNHPEMMWGSYEHVDNNPDCQPKAYKSNFSFTSQACYRSLVKGHYTDPACNFNEAPETNNLTGGPTEICRVFPDGSDASNPLYYKNSQGVPYDENKYDLNIDAINQLNKAMTASNYFDSEPVLKNYYIAGGLWLNDVKEPSSVADNQRGSLELTNTLMETTVQGGDVSKSGDLLNCFDCHIYKPNETTTSGLSHIFKSIQSPKGIAHSFEGHK</sequence>
<evidence type="ECO:0000313" key="4">
    <source>
        <dbReference type="Proteomes" id="UP001161389"/>
    </source>
</evidence>
<protein>
    <recommendedName>
        <fullName evidence="5">Lipoprotein</fullName>
    </recommendedName>
</protein>
<comment type="caution">
    <text evidence="3">The sequence shown here is derived from an EMBL/GenBank/DDBJ whole genome shotgun (WGS) entry which is preliminary data.</text>
</comment>
<dbReference type="RefSeq" id="WP_284380571.1">
    <property type="nucleotide sequence ID" value="NZ_BSNM01000011.1"/>
</dbReference>
<reference evidence="3" key="1">
    <citation type="journal article" date="2014" name="Int. J. Syst. Evol. Microbiol.">
        <title>Complete genome sequence of Corynebacterium casei LMG S-19264T (=DSM 44701T), isolated from a smear-ripened cheese.</title>
        <authorList>
            <consortium name="US DOE Joint Genome Institute (JGI-PGF)"/>
            <person name="Walter F."/>
            <person name="Albersmeier A."/>
            <person name="Kalinowski J."/>
            <person name="Ruckert C."/>
        </authorList>
    </citation>
    <scope>NUCLEOTIDE SEQUENCE</scope>
    <source>
        <strain evidence="3">NBRC 110071</strain>
    </source>
</reference>
<reference evidence="3" key="2">
    <citation type="submission" date="2023-01" db="EMBL/GenBank/DDBJ databases">
        <title>Draft genome sequence of Litoribrevibacter albus strain NBRC 110071.</title>
        <authorList>
            <person name="Sun Q."/>
            <person name="Mori K."/>
        </authorList>
    </citation>
    <scope>NUCLEOTIDE SEQUENCE</scope>
    <source>
        <strain evidence="3">NBRC 110071</strain>
    </source>
</reference>
<feature type="signal peptide" evidence="2">
    <location>
        <begin position="1"/>
        <end position="25"/>
    </location>
</feature>
<accession>A0AA37S9Y4</accession>
<evidence type="ECO:0000313" key="3">
    <source>
        <dbReference type="EMBL" id="GLQ31086.1"/>
    </source>
</evidence>
<feature type="chain" id="PRO_5041397443" description="Lipoprotein" evidence="2">
    <location>
        <begin position="26"/>
        <end position="439"/>
    </location>
</feature>